<dbReference type="Proteomes" id="UP001596958">
    <property type="component" value="Unassembled WGS sequence"/>
</dbReference>
<comment type="caution">
    <text evidence="1">The sequence shown here is derived from an EMBL/GenBank/DDBJ whole genome shotgun (WGS) entry which is preliminary data.</text>
</comment>
<evidence type="ECO:0000313" key="2">
    <source>
        <dbReference type="Proteomes" id="UP001596958"/>
    </source>
</evidence>
<name>A0ABW2YXS9_9SPHI</name>
<dbReference type="RefSeq" id="WP_377101105.1">
    <property type="nucleotide sequence ID" value="NZ_JBHTHU010000018.1"/>
</dbReference>
<accession>A0ABW2YXS9</accession>
<organism evidence="1 2">
    <name type="scientific">Mucilaginibacter calamicampi</name>
    <dbReference type="NCBI Taxonomy" id="1302352"/>
    <lineage>
        <taxon>Bacteria</taxon>
        <taxon>Pseudomonadati</taxon>
        <taxon>Bacteroidota</taxon>
        <taxon>Sphingobacteriia</taxon>
        <taxon>Sphingobacteriales</taxon>
        <taxon>Sphingobacteriaceae</taxon>
        <taxon>Mucilaginibacter</taxon>
    </lineage>
</organism>
<protein>
    <submittedName>
        <fullName evidence="1">Uncharacterized protein</fullName>
    </submittedName>
</protein>
<proteinExistence type="predicted"/>
<sequence length="216" mass="24881">MLSSFISYDGLPLKSGGAHMINNADRLQTYNTLSAFFESMTTNPSCVNTIELDIFSREEESKAKFWYMVRTFGLPNWSFFGSSRGGFIWTFNVDEKQMLKAIELTKKFGNVALRLVWRFQFVDIDTKEILNGQNEIPVIDERKYNSEIYVRLAKNASISLWLTLPFGHLDEKTASYIDLLKAKLPVKLSNNHWKIWTLSKNGTWMGRKLDVSGIVQ</sequence>
<keyword evidence="2" id="KW-1185">Reference proteome</keyword>
<reference evidence="2" key="1">
    <citation type="journal article" date="2019" name="Int. J. Syst. Evol. Microbiol.">
        <title>The Global Catalogue of Microorganisms (GCM) 10K type strain sequencing project: providing services to taxonomists for standard genome sequencing and annotation.</title>
        <authorList>
            <consortium name="The Broad Institute Genomics Platform"/>
            <consortium name="The Broad Institute Genome Sequencing Center for Infectious Disease"/>
            <person name="Wu L."/>
            <person name="Ma J."/>
        </authorList>
    </citation>
    <scope>NUCLEOTIDE SEQUENCE [LARGE SCALE GENOMIC DNA]</scope>
    <source>
        <strain evidence="2">CCUG 63418</strain>
    </source>
</reference>
<dbReference type="EMBL" id="JBHTHU010000018">
    <property type="protein sequence ID" value="MFD0751172.1"/>
    <property type="molecule type" value="Genomic_DNA"/>
</dbReference>
<evidence type="ECO:0000313" key="1">
    <source>
        <dbReference type="EMBL" id="MFD0751172.1"/>
    </source>
</evidence>
<gene>
    <name evidence="1" type="ORF">ACFQZS_13560</name>
</gene>